<dbReference type="Pfam" id="PF04364">
    <property type="entry name" value="DNA_pol3_chi"/>
    <property type="match status" value="1"/>
</dbReference>
<dbReference type="AlphaFoldDB" id="A0A1W6MVW1"/>
<gene>
    <name evidence="1" type="ORF">B1812_11870</name>
</gene>
<dbReference type="Gene3D" id="3.40.50.10110">
    <property type="entry name" value="DNA polymerase III subunit chi"/>
    <property type="match status" value="1"/>
</dbReference>
<organism evidence="1 2">
    <name type="scientific">Methylocystis bryophila</name>
    <dbReference type="NCBI Taxonomy" id="655015"/>
    <lineage>
        <taxon>Bacteria</taxon>
        <taxon>Pseudomonadati</taxon>
        <taxon>Pseudomonadota</taxon>
        <taxon>Alphaproteobacteria</taxon>
        <taxon>Hyphomicrobiales</taxon>
        <taxon>Methylocystaceae</taxon>
        <taxon>Methylocystis</taxon>
    </lineage>
</organism>
<dbReference type="KEGG" id="mbry:B1812_11870"/>
<sequence>MLEVRFYHLTRRSLEEALPRLLEMSLERAWRVAVQTGDGTRLKALDDHLWSYDPEKFLPHGTKSDGEPETQPIYLTAEGDNPNEADVRFFVHGASAVPLLGDPAAAPRLRAVVMFNGSDSQELLEARAQWKALRETRHELVYYQEDENGKWIEKSRHKNA</sequence>
<name>A0A1W6MVW1_9HYPH</name>
<dbReference type="RefSeq" id="WP_085771772.1">
    <property type="nucleotide sequence ID" value="NZ_AP027149.1"/>
</dbReference>
<dbReference type="Proteomes" id="UP000193978">
    <property type="component" value="Chromosome"/>
</dbReference>
<dbReference type="EMBL" id="CP019948">
    <property type="protein sequence ID" value="ARN81656.1"/>
    <property type="molecule type" value="Genomic_DNA"/>
</dbReference>
<keyword evidence="2" id="KW-1185">Reference proteome</keyword>
<dbReference type="SUPFAM" id="SSF102400">
    <property type="entry name" value="DNA polymerase III chi subunit"/>
    <property type="match status" value="1"/>
</dbReference>
<dbReference type="GO" id="GO:0006260">
    <property type="term" value="P:DNA replication"/>
    <property type="evidence" value="ECO:0007669"/>
    <property type="project" value="InterPro"/>
</dbReference>
<dbReference type="GO" id="GO:0003677">
    <property type="term" value="F:DNA binding"/>
    <property type="evidence" value="ECO:0007669"/>
    <property type="project" value="InterPro"/>
</dbReference>
<accession>A0A1W6MVW1</accession>
<dbReference type="STRING" id="655015.B1812_11870"/>
<dbReference type="NCBIfam" id="NF004347">
    <property type="entry name" value="PRK05728.1-4"/>
    <property type="match status" value="1"/>
</dbReference>
<protein>
    <submittedName>
        <fullName evidence="1">DNA polymerase III subunit chi</fullName>
    </submittedName>
</protein>
<evidence type="ECO:0000313" key="2">
    <source>
        <dbReference type="Proteomes" id="UP000193978"/>
    </source>
</evidence>
<evidence type="ECO:0000313" key="1">
    <source>
        <dbReference type="EMBL" id="ARN81656.1"/>
    </source>
</evidence>
<dbReference type="PANTHER" id="PTHR38767:SF1">
    <property type="entry name" value="DNA POLYMERASE III SUBUNIT CHI"/>
    <property type="match status" value="1"/>
</dbReference>
<dbReference type="InterPro" id="IPR036768">
    <property type="entry name" value="PolIII_chi_sf"/>
</dbReference>
<dbReference type="GO" id="GO:0032298">
    <property type="term" value="P:positive regulation of DNA-templated DNA replication initiation"/>
    <property type="evidence" value="ECO:0007669"/>
    <property type="project" value="TreeGrafter"/>
</dbReference>
<proteinExistence type="predicted"/>
<dbReference type="GO" id="GO:0003887">
    <property type="term" value="F:DNA-directed DNA polymerase activity"/>
    <property type="evidence" value="ECO:0007669"/>
    <property type="project" value="InterPro"/>
</dbReference>
<dbReference type="OrthoDB" id="9795973at2"/>
<dbReference type="PANTHER" id="PTHR38767">
    <property type="entry name" value="DNA POLYMERASE III SUBUNIT CHI"/>
    <property type="match status" value="1"/>
</dbReference>
<reference evidence="1 2" key="1">
    <citation type="submission" date="2017-02" db="EMBL/GenBank/DDBJ databases">
        <authorList>
            <person name="Peterson S.W."/>
        </authorList>
    </citation>
    <scope>NUCLEOTIDE SEQUENCE [LARGE SCALE GENOMIC DNA]</scope>
    <source>
        <strain evidence="1 2">S285</strain>
    </source>
</reference>
<dbReference type="InterPro" id="IPR007459">
    <property type="entry name" value="DNA_pol3_chi"/>
</dbReference>